<organism evidence="2 3">
    <name type="scientific">Burkholderia diffusa</name>
    <dbReference type="NCBI Taxonomy" id="488732"/>
    <lineage>
        <taxon>Bacteria</taxon>
        <taxon>Pseudomonadati</taxon>
        <taxon>Pseudomonadota</taxon>
        <taxon>Betaproteobacteria</taxon>
        <taxon>Burkholderiales</taxon>
        <taxon>Burkholderiaceae</taxon>
        <taxon>Burkholderia</taxon>
        <taxon>Burkholderia cepacia complex</taxon>
    </lineage>
</organism>
<keyword evidence="1" id="KW-0732">Signal</keyword>
<name>A0AAW3PL16_9BURK</name>
<reference evidence="2 3" key="1">
    <citation type="submission" date="2015-11" db="EMBL/GenBank/DDBJ databases">
        <title>Expanding the genomic diversity of Burkholderia species for the development of highly accurate diagnostics.</title>
        <authorList>
            <person name="Sahl J."/>
            <person name="Keim P."/>
            <person name="Wagner D."/>
        </authorList>
    </citation>
    <scope>NUCLEOTIDE SEQUENCE [LARGE SCALE GENOMIC DNA]</scope>
    <source>
        <strain evidence="2 3">MSMB378WGS</strain>
    </source>
</reference>
<evidence type="ECO:0000313" key="3">
    <source>
        <dbReference type="Proteomes" id="UP000063236"/>
    </source>
</evidence>
<dbReference type="Proteomes" id="UP000063236">
    <property type="component" value="Unassembled WGS sequence"/>
</dbReference>
<gene>
    <name evidence="2" type="ORF">WL88_10695</name>
</gene>
<evidence type="ECO:0000256" key="1">
    <source>
        <dbReference type="SAM" id="SignalP"/>
    </source>
</evidence>
<protein>
    <recommendedName>
        <fullName evidence="4">DUF4426 domain-containing protein</fullName>
    </recommendedName>
</protein>
<evidence type="ECO:0008006" key="4">
    <source>
        <dbReference type="Google" id="ProtNLM"/>
    </source>
</evidence>
<feature type="signal peptide" evidence="1">
    <location>
        <begin position="1"/>
        <end position="18"/>
    </location>
</feature>
<sequence length="149" mass="16094">MKALVFMIALLVAAVAGAQRDAGQHLLIGDIDAYYGIVPSAAIGTHPASHVEATMHGGRPGNRYSYHLVVTLLDHATRQRIPDAQVSAAVQEIGLDETRRTLEPMRIDGTISYGAWFDLSGAGPYRVRLDVKRPGRPGTVSGRFEYGPQ</sequence>
<proteinExistence type="predicted"/>
<dbReference type="EMBL" id="LPJV01000015">
    <property type="protein sequence ID" value="KWF57303.1"/>
    <property type="molecule type" value="Genomic_DNA"/>
</dbReference>
<accession>A0AAW3PL16</accession>
<comment type="caution">
    <text evidence="2">The sequence shown here is derived from an EMBL/GenBank/DDBJ whole genome shotgun (WGS) entry which is preliminary data.</text>
</comment>
<feature type="chain" id="PRO_5043957789" description="DUF4426 domain-containing protein" evidence="1">
    <location>
        <begin position="19"/>
        <end position="149"/>
    </location>
</feature>
<dbReference type="AlphaFoldDB" id="A0AAW3PL16"/>
<dbReference type="RefSeq" id="WP_060190755.1">
    <property type="nucleotide sequence ID" value="NZ_LPJS01000065.1"/>
</dbReference>
<evidence type="ECO:0000313" key="2">
    <source>
        <dbReference type="EMBL" id="KWF57303.1"/>
    </source>
</evidence>